<gene>
    <name evidence="2" type="ORF">LLUT_LOCUS1962</name>
</gene>
<dbReference type="AlphaFoldDB" id="A0AAV1VVB1"/>
<sequence length="207" mass="23507">MSPKHKDDQSLPSDDCLHRATSLLMAQNPSQSDPWEFHGDTINFRSDKSFRKQEHSTKESNAHNFAEAPISAGPPSLNAWVLDKGSFSYKRNNGTNGHSEHKLEPIDEIPSSMEGDSINETEYSVSAYSDWSSTYAPHGHDPRFQPFSNGYPTHGKMSSSEWLRCQVHFHLLLVQVNKNQVTSTTFKEDLDKVSTRVPEAQEYNYFQ</sequence>
<proteinExistence type="predicted"/>
<dbReference type="EMBL" id="CAXHTB010000002">
    <property type="protein sequence ID" value="CAL0300902.1"/>
    <property type="molecule type" value="Genomic_DNA"/>
</dbReference>
<comment type="caution">
    <text evidence="2">The sequence shown here is derived from an EMBL/GenBank/DDBJ whole genome shotgun (WGS) entry which is preliminary data.</text>
</comment>
<evidence type="ECO:0000313" key="2">
    <source>
        <dbReference type="EMBL" id="CAL0300902.1"/>
    </source>
</evidence>
<reference evidence="2 3" key="1">
    <citation type="submission" date="2024-03" db="EMBL/GenBank/DDBJ databases">
        <authorList>
            <person name="Martinez-Hernandez J."/>
        </authorList>
    </citation>
    <scope>NUCLEOTIDE SEQUENCE [LARGE SCALE GENOMIC DNA]</scope>
</reference>
<accession>A0AAV1VVB1</accession>
<organism evidence="2 3">
    <name type="scientific">Lupinus luteus</name>
    <name type="common">European yellow lupine</name>
    <dbReference type="NCBI Taxonomy" id="3873"/>
    <lineage>
        <taxon>Eukaryota</taxon>
        <taxon>Viridiplantae</taxon>
        <taxon>Streptophyta</taxon>
        <taxon>Embryophyta</taxon>
        <taxon>Tracheophyta</taxon>
        <taxon>Spermatophyta</taxon>
        <taxon>Magnoliopsida</taxon>
        <taxon>eudicotyledons</taxon>
        <taxon>Gunneridae</taxon>
        <taxon>Pentapetalae</taxon>
        <taxon>rosids</taxon>
        <taxon>fabids</taxon>
        <taxon>Fabales</taxon>
        <taxon>Fabaceae</taxon>
        <taxon>Papilionoideae</taxon>
        <taxon>50 kb inversion clade</taxon>
        <taxon>genistoids sensu lato</taxon>
        <taxon>core genistoids</taxon>
        <taxon>Genisteae</taxon>
        <taxon>Lupinus</taxon>
    </lineage>
</organism>
<feature type="compositionally biased region" description="Basic and acidic residues" evidence="1">
    <location>
        <begin position="46"/>
        <end position="61"/>
    </location>
</feature>
<feature type="region of interest" description="Disordered" evidence="1">
    <location>
        <begin position="46"/>
        <end position="70"/>
    </location>
</feature>
<keyword evidence="3" id="KW-1185">Reference proteome</keyword>
<dbReference type="Proteomes" id="UP001497480">
    <property type="component" value="Unassembled WGS sequence"/>
</dbReference>
<evidence type="ECO:0000256" key="1">
    <source>
        <dbReference type="SAM" id="MobiDB-lite"/>
    </source>
</evidence>
<protein>
    <submittedName>
        <fullName evidence="2">Uncharacterized protein</fullName>
    </submittedName>
</protein>
<name>A0AAV1VVB1_LUPLU</name>
<evidence type="ECO:0000313" key="3">
    <source>
        <dbReference type="Proteomes" id="UP001497480"/>
    </source>
</evidence>